<keyword evidence="6 16" id="KW-0540">Nuclease</keyword>
<feature type="active site" description="Proton donor" evidence="17">
    <location>
        <position position="129"/>
    </location>
</feature>
<evidence type="ECO:0000256" key="14">
    <source>
        <dbReference type="ARBA" id="ARBA00023242"/>
    </source>
</evidence>
<evidence type="ECO:0000256" key="8">
    <source>
        <dbReference type="ARBA" id="ARBA00022759"/>
    </source>
</evidence>
<comment type="cofactor">
    <cofactor evidence="1 16">
        <name>Mn(2+)</name>
        <dbReference type="ChEBI" id="CHEBI:29035"/>
    </cofactor>
</comment>
<dbReference type="GO" id="GO:0000014">
    <property type="term" value="F:single-stranded DNA endodeoxyribonuclease activity"/>
    <property type="evidence" value="ECO:0007669"/>
    <property type="project" value="TreeGrafter"/>
</dbReference>
<evidence type="ECO:0000256" key="12">
    <source>
        <dbReference type="ARBA" id="ARBA00023204"/>
    </source>
</evidence>
<dbReference type="VEuPathDB" id="FungiDB:CJI97_005494"/>
<evidence type="ECO:0000256" key="6">
    <source>
        <dbReference type="ARBA" id="ARBA00022722"/>
    </source>
</evidence>
<feature type="compositionally biased region" description="Basic residues" evidence="19">
    <location>
        <begin position="549"/>
        <end position="567"/>
    </location>
</feature>
<dbReference type="NCBIfam" id="TIGR00583">
    <property type="entry name" value="mre11"/>
    <property type="match status" value="1"/>
</dbReference>
<dbReference type="VEuPathDB" id="FungiDB:CJJ09_003941"/>
<dbReference type="VEuPathDB" id="FungiDB:B9J08_005411"/>
<evidence type="ECO:0000313" key="22">
    <source>
        <dbReference type="Proteomes" id="UP000037122"/>
    </source>
</evidence>
<dbReference type="VEuPathDB" id="FungiDB:QG37_07521"/>
<dbReference type="GO" id="GO:0035861">
    <property type="term" value="C:site of double-strand break"/>
    <property type="evidence" value="ECO:0007669"/>
    <property type="project" value="TreeGrafter"/>
</dbReference>
<keyword evidence="7" id="KW-0479">Metal-binding</keyword>
<proteinExistence type="inferred from homology"/>
<accession>A0A0L0NPR7</accession>
<keyword evidence="11 16" id="KW-0269">Exonuclease</keyword>
<evidence type="ECO:0000256" key="5">
    <source>
        <dbReference type="ARBA" id="ARBA00022454"/>
    </source>
</evidence>
<evidence type="ECO:0000256" key="16">
    <source>
        <dbReference type="PIRNR" id="PIRNR000882"/>
    </source>
</evidence>
<keyword evidence="13 16" id="KW-0464">Manganese</keyword>
<feature type="region of interest" description="Disordered" evidence="19">
    <location>
        <begin position="516"/>
        <end position="643"/>
    </location>
</feature>
<dbReference type="InterPro" id="IPR041796">
    <property type="entry name" value="Mre11_N"/>
</dbReference>
<feature type="domain" description="Mre11 DNA-binding" evidence="20">
    <location>
        <begin position="293"/>
        <end position="459"/>
    </location>
</feature>
<dbReference type="GO" id="GO:0042138">
    <property type="term" value="P:meiotic DNA double-strand break formation"/>
    <property type="evidence" value="ECO:0007669"/>
    <property type="project" value="TreeGrafter"/>
</dbReference>
<evidence type="ECO:0000256" key="19">
    <source>
        <dbReference type="SAM" id="MobiDB-lite"/>
    </source>
</evidence>
<dbReference type="VEuPathDB" id="FungiDB:CJJ09_003940"/>
<evidence type="ECO:0000256" key="17">
    <source>
        <dbReference type="PIRSR" id="PIRSR000882-1"/>
    </source>
</evidence>
<evidence type="ECO:0000256" key="15">
    <source>
        <dbReference type="ARBA" id="ARBA00023254"/>
    </source>
</evidence>
<keyword evidence="9 16" id="KW-0227">DNA damage</keyword>
<name>A0A0L0NPR7_CANAR</name>
<dbReference type="PANTHER" id="PTHR10139:SF1">
    <property type="entry name" value="DOUBLE-STRAND BREAK REPAIR PROTEIN MRE11"/>
    <property type="match status" value="1"/>
</dbReference>
<evidence type="ECO:0000256" key="4">
    <source>
        <dbReference type="ARBA" id="ARBA00009028"/>
    </source>
</evidence>
<dbReference type="Gene3D" id="3.60.21.10">
    <property type="match status" value="1"/>
</dbReference>
<dbReference type="VEuPathDB" id="FungiDB:CJI96_0004196"/>
<evidence type="ECO:0000259" key="20">
    <source>
        <dbReference type="SMART" id="SM01347"/>
    </source>
</evidence>
<dbReference type="GO" id="GO:0030870">
    <property type="term" value="C:Mre11 complex"/>
    <property type="evidence" value="ECO:0007669"/>
    <property type="project" value="UniProtKB-UniRule"/>
</dbReference>
<keyword evidence="14 16" id="KW-0539">Nucleus</keyword>
<dbReference type="EMBL" id="LGST01000058">
    <property type="protein sequence ID" value="KND96162.1"/>
    <property type="molecule type" value="Genomic_DNA"/>
</dbReference>
<keyword evidence="8 16" id="KW-0255">Endonuclease</keyword>
<dbReference type="GO" id="GO:0031573">
    <property type="term" value="P:mitotic intra-S DNA damage checkpoint signaling"/>
    <property type="evidence" value="ECO:0007669"/>
    <property type="project" value="TreeGrafter"/>
</dbReference>
<dbReference type="SUPFAM" id="SSF56300">
    <property type="entry name" value="Metallo-dependent phosphatases"/>
    <property type="match status" value="1"/>
</dbReference>
<dbReference type="CDD" id="cd00840">
    <property type="entry name" value="MPP_Mre11_N"/>
    <property type="match status" value="1"/>
</dbReference>
<evidence type="ECO:0000256" key="13">
    <source>
        <dbReference type="ARBA" id="ARBA00023211"/>
    </source>
</evidence>
<keyword evidence="15 16" id="KW-0469">Meiosis</keyword>
<dbReference type="InterPro" id="IPR004843">
    <property type="entry name" value="Calcineurin-like_PHP"/>
</dbReference>
<evidence type="ECO:0000256" key="1">
    <source>
        <dbReference type="ARBA" id="ARBA00001936"/>
    </source>
</evidence>
<comment type="function">
    <text evidence="16">Core component of the MRN complex, which plays a central role in double-strand break (DSB) repair, DNA recombination, maintenance of telomere integrity and meiosis. The MRN complex is involved in the repair of DNA double-strand breaks (DSBs) via homologous recombination (HR), an error-free mechanism which primarily occurs during S and G2 phases. The complex (1) mediates the end resection of damaged DNA, which generates proper single-stranded DNA, a key initial steps in HR, and is (2) required for the recruitment of other repair factors and efficient activation of ATM and ATR upon DNA damage. Within the MRN complex, MRE11 possesses both single-strand endonuclease activity and double-strand-specific 3'-5' exonuclease activity. MRE11 first endonucleolytically cleaves the 5' strand at DNA DSB ends to prevent non-homologous end joining (NHEJ) and licence HR. It then generates a single-stranded DNA gap via 3' to 5' exonucleolytic degradation, which is required for single-strand invasion and recombination.</text>
</comment>
<dbReference type="GO" id="GO:0007095">
    <property type="term" value="P:mitotic G2 DNA damage checkpoint signaling"/>
    <property type="evidence" value="ECO:0007669"/>
    <property type="project" value="TreeGrafter"/>
</dbReference>
<dbReference type="GO" id="GO:0006303">
    <property type="term" value="P:double-strand break repair via nonhomologous end joining"/>
    <property type="evidence" value="ECO:0007669"/>
    <property type="project" value="TreeGrafter"/>
</dbReference>
<comment type="caution">
    <text evidence="21">The sequence shown here is derived from an EMBL/GenBank/DDBJ whole genome shotgun (WGS) entry which is preliminary data.</text>
</comment>
<evidence type="ECO:0000313" key="21">
    <source>
        <dbReference type="EMBL" id="KND96162.1"/>
    </source>
</evidence>
<dbReference type="InterPro" id="IPR038487">
    <property type="entry name" value="Mre11_capping_dom"/>
</dbReference>
<evidence type="ECO:0000256" key="11">
    <source>
        <dbReference type="ARBA" id="ARBA00022839"/>
    </source>
</evidence>
<dbReference type="Gene3D" id="3.30.110.110">
    <property type="entry name" value="Mre11, capping domain"/>
    <property type="match status" value="1"/>
</dbReference>
<dbReference type="VEuPathDB" id="FungiDB:CJJ07_003820"/>
<dbReference type="GO" id="GO:0097552">
    <property type="term" value="P:mitochondrial double-strand break repair via homologous recombination"/>
    <property type="evidence" value="ECO:0007669"/>
    <property type="project" value="TreeGrafter"/>
</dbReference>
<dbReference type="GO" id="GO:0008296">
    <property type="term" value="F:3'-5'-DNA exonuclease activity"/>
    <property type="evidence" value="ECO:0007669"/>
    <property type="project" value="InterPro"/>
</dbReference>
<evidence type="ECO:0000256" key="9">
    <source>
        <dbReference type="ARBA" id="ARBA00022763"/>
    </source>
</evidence>
<evidence type="ECO:0000256" key="10">
    <source>
        <dbReference type="ARBA" id="ARBA00022801"/>
    </source>
</evidence>
<gene>
    <name evidence="21" type="ORF">QG37_07521</name>
</gene>
<evidence type="ECO:0000256" key="7">
    <source>
        <dbReference type="ARBA" id="ARBA00022723"/>
    </source>
</evidence>
<keyword evidence="5" id="KW-0158">Chromosome</keyword>
<dbReference type="PIRSF" id="PIRSF000882">
    <property type="entry name" value="DSB_repair_MRE11"/>
    <property type="match status" value="1"/>
</dbReference>
<feature type="compositionally biased region" description="Basic and acidic residues" evidence="19">
    <location>
        <begin position="532"/>
        <end position="548"/>
    </location>
</feature>
<dbReference type="GO" id="GO:0030145">
    <property type="term" value="F:manganese ion binding"/>
    <property type="evidence" value="ECO:0007669"/>
    <property type="project" value="UniProtKB-UniRule"/>
</dbReference>
<evidence type="ECO:0000256" key="18">
    <source>
        <dbReference type="RuleBase" id="RU003447"/>
    </source>
</evidence>
<keyword evidence="12 16" id="KW-0234">DNA repair</keyword>
<sequence length="643" mass="72624">MPPVDKIEFGPDTIRILLTTDNHVGYLENDPIRGDDSWRTFQEIAGLARQHDVDMIVQGGDLFHVSKPSKKSLFHVVQALRNNCLGDRPCELELLSDPSLALHSGSDMVNYEDPNINVAVPVFAISGNHDDATGEGLLSPLDVLAATGLINYFGQIPQADKITLTPLVFQKGMTKFALYGMNNVRDERLQRIMRNGDVTFQRPKNGDDFFSLLCIHQNHARHSMTSYVPEDFLPSFLDFVFWGHEHDCIPHPQYNPATTFDTLQAGSSVATSLTEGESEPKHVFILNVKNKEYLIEPILLRSVRPFITRDVSLRDENFVEGPASKADISAFLVEQVENMIEEANSQYRERNGIKNDEEEIPLPLIRLRVDHTGDYEIENSRRFSNKFVSRVANVNDILLYHKKKAQKYEVGKKVPKNIPVADPSDTSRVSIQEILKQFLDETSLYLMPENGMFDVTKKFIEQDDRLIFTEYVEKSIEQAAKLLLEINIDEEEFHTGDDSTLKRSFAQLLNQLRMQNKKEPVKDVPVTQGQVNDKDLDFSSKTREDSVKPVKRGRTTIKAKASPKSKTKSKDVVVSDDLGEDDEEPQVVSDDSEDDFKPPPPKQRARKVAKPASQSARKTTTKKATSRQPDNSSILDDIISLGN</sequence>
<dbReference type="InterPro" id="IPR029052">
    <property type="entry name" value="Metallo-depent_PP-like"/>
</dbReference>
<dbReference type="Proteomes" id="UP000037122">
    <property type="component" value="Unassembled WGS sequence"/>
</dbReference>
<dbReference type="Pfam" id="PF00149">
    <property type="entry name" value="Metallophos"/>
    <property type="match status" value="1"/>
</dbReference>
<keyword evidence="10 16" id="KW-0378">Hydrolase</keyword>
<protein>
    <recommendedName>
        <fullName evidence="16">Double-strand break repair protein</fullName>
    </recommendedName>
</protein>
<evidence type="ECO:0000256" key="3">
    <source>
        <dbReference type="ARBA" id="ARBA00004286"/>
    </source>
</evidence>
<dbReference type="SMART" id="SM01347">
    <property type="entry name" value="Mre11_DNA_bind"/>
    <property type="match status" value="1"/>
</dbReference>
<dbReference type="GO" id="GO:0000723">
    <property type="term" value="P:telomere maintenance"/>
    <property type="evidence" value="ECO:0007669"/>
    <property type="project" value="TreeGrafter"/>
</dbReference>
<dbReference type="InterPro" id="IPR007281">
    <property type="entry name" value="Mre11_DNA-bd"/>
</dbReference>
<comment type="subcellular location">
    <subcellularLocation>
        <location evidence="3">Chromosome</location>
    </subcellularLocation>
    <subcellularLocation>
        <location evidence="2 16">Nucleus</location>
    </subcellularLocation>
</comment>
<dbReference type="FunFam" id="3.60.21.10:FF:000011">
    <property type="entry name" value="Double-strand break repair protein"/>
    <property type="match status" value="1"/>
</dbReference>
<organism evidence="21 22">
    <name type="scientific">Candidozyma auris</name>
    <name type="common">Yeast</name>
    <name type="synonym">Candida auris</name>
    <dbReference type="NCBI Taxonomy" id="498019"/>
    <lineage>
        <taxon>Eukaryota</taxon>
        <taxon>Fungi</taxon>
        <taxon>Dikarya</taxon>
        <taxon>Ascomycota</taxon>
        <taxon>Saccharomycotina</taxon>
        <taxon>Pichiomycetes</taxon>
        <taxon>Metschnikowiaceae</taxon>
        <taxon>Candidozyma</taxon>
    </lineage>
</organism>
<evidence type="ECO:0000256" key="2">
    <source>
        <dbReference type="ARBA" id="ARBA00004123"/>
    </source>
</evidence>
<feature type="compositionally biased region" description="Acidic residues" evidence="19">
    <location>
        <begin position="577"/>
        <end position="594"/>
    </location>
</feature>
<dbReference type="Pfam" id="PF04152">
    <property type="entry name" value="Mre11_DNA_bind"/>
    <property type="match status" value="1"/>
</dbReference>
<dbReference type="PANTHER" id="PTHR10139">
    <property type="entry name" value="DOUBLE-STRAND BREAK REPAIR PROTEIN MRE11"/>
    <property type="match status" value="1"/>
</dbReference>
<dbReference type="InterPro" id="IPR003701">
    <property type="entry name" value="Mre11"/>
</dbReference>
<dbReference type="GO" id="GO:0000724">
    <property type="term" value="P:double-strand break repair via homologous recombination"/>
    <property type="evidence" value="ECO:0007669"/>
    <property type="project" value="TreeGrafter"/>
</dbReference>
<reference evidence="22" key="1">
    <citation type="journal article" date="2015" name="BMC Genomics">
        <title>Draft genome of a commonly misdiagnosed multidrug resistant pathogen Candida auris.</title>
        <authorList>
            <person name="Chatterjee S."/>
            <person name="Alampalli S.V."/>
            <person name="Nageshan R.K."/>
            <person name="Chettiar S.T."/>
            <person name="Joshi S."/>
            <person name="Tatu U.S."/>
        </authorList>
    </citation>
    <scope>NUCLEOTIDE SEQUENCE [LARGE SCALE GENOMIC DNA]</scope>
    <source>
        <strain evidence="22">6684</strain>
    </source>
</reference>
<dbReference type="AlphaFoldDB" id="A0A0L0NPR7"/>
<comment type="similarity">
    <text evidence="4 16 18">Belongs to the MRE11/RAD32 family.</text>
</comment>